<keyword evidence="1" id="KW-0812">Transmembrane</keyword>
<evidence type="ECO:0000313" key="2">
    <source>
        <dbReference type="EMBL" id="MBW84621.1"/>
    </source>
</evidence>
<name>A0A2P2ITR0_RHIMU</name>
<sequence length="59" mass="7068">MLFSAYLWITMLEIFRLNIYFCNAYFLCVSFWKSPFSDLLISLNIHPTFIARSLVELVR</sequence>
<organism evidence="2">
    <name type="scientific">Rhizophora mucronata</name>
    <name type="common">Asiatic mangrove</name>
    <dbReference type="NCBI Taxonomy" id="61149"/>
    <lineage>
        <taxon>Eukaryota</taxon>
        <taxon>Viridiplantae</taxon>
        <taxon>Streptophyta</taxon>
        <taxon>Embryophyta</taxon>
        <taxon>Tracheophyta</taxon>
        <taxon>Spermatophyta</taxon>
        <taxon>Magnoliopsida</taxon>
        <taxon>eudicotyledons</taxon>
        <taxon>Gunneridae</taxon>
        <taxon>Pentapetalae</taxon>
        <taxon>rosids</taxon>
        <taxon>fabids</taxon>
        <taxon>Malpighiales</taxon>
        <taxon>Rhizophoraceae</taxon>
        <taxon>Rhizophora</taxon>
    </lineage>
</organism>
<keyword evidence="1" id="KW-0472">Membrane</keyword>
<dbReference type="AlphaFoldDB" id="A0A2P2ITR0"/>
<keyword evidence="1" id="KW-1133">Transmembrane helix</keyword>
<dbReference type="EMBL" id="GGEC01004138">
    <property type="protein sequence ID" value="MBW84621.1"/>
    <property type="molecule type" value="Transcribed_RNA"/>
</dbReference>
<protein>
    <submittedName>
        <fullName evidence="2">Uncharacterized protein</fullName>
    </submittedName>
</protein>
<evidence type="ECO:0000256" key="1">
    <source>
        <dbReference type="SAM" id="Phobius"/>
    </source>
</evidence>
<proteinExistence type="predicted"/>
<feature type="transmembrane region" description="Helical" evidence="1">
    <location>
        <begin position="6"/>
        <end position="32"/>
    </location>
</feature>
<reference evidence="2" key="1">
    <citation type="submission" date="2018-02" db="EMBL/GenBank/DDBJ databases">
        <title>Rhizophora mucronata_Transcriptome.</title>
        <authorList>
            <person name="Meera S.P."/>
            <person name="Sreeshan A."/>
            <person name="Augustine A."/>
        </authorList>
    </citation>
    <scope>NUCLEOTIDE SEQUENCE</scope>
    <source>
        <tissue evidence="2">Leaf</tissue>
    </source>
</reference>
<accession>A0A2P2ITR0</accession>